<dbReference type="PANTHER" id="PTHR30441:SF9">
    <property type="entry name" value="ASMA FAMILY PROTEIN YHJG"/>
    <property type="match status" value="1"/>
</dbReference>
<accession>A0ABU5E8Q5</accession>
<dbReference type="RefSeq" id="WP_320506970.1">
    <property type="nucleotide sequence ID" value="NZ_JAXCLW010000001.1"/>
</dbReference>
<evidence type="ECO:0000259" key="3">
    <source>
        <dbReference type="Pfam" id="PF05170"/>
    </source>
</evidence>
<dbReference type="Pfam" id="PF05170">
    <property type="entry name" value="AsmA"/>
    <property type="match status" value="1"/>
</dbReference>
<evidence type="ECO:0000313" key="4">
    <source>
        <dbReference type="EMBL" id="MDY0881928.1"/>
    </source>
</evidence>
<feature type="transmembrane region" description="Helical" evidence="2">
    <location>
        <begin position="7"/>
        <end position="30"/>
    </location>
</feature>
<dbReference type="InterPro" id="IPR007844">
    <property type="entry name" value="AsmA"/>
</dbReference>
<evidence type="ECO:0000256" key="1">
    <source>
        <dbReference type="SAM" id="MobiDB-lite"/>
    </source>
</evidence>
<feature type="compositionally biased region" description="Basic and acidic residues" evidence="1">
    <location>
        <begin position="355"/>
        <end position="365"/>
    </location>
</feature>
<dbReference type="InterPro" id="IPR052894">
    <property type="entry name" value="AsmA-related"/>
</dbReference>
<evidence type="ECO:0000256" key="2">
    <source>
        <dbReference type="SAM" id="Phobius"/>
    </source>
</evidence>
<dbReference type="EMBL" id="JAXCLW010000001">
    <property type="protein sequence ID" value="MDY0881928.1"/>
    <property type="molecule type" value="Genomic_DNA"/>
</dbReference>
<sequence length="642" mass="69282">MAKALKIVAWVFGGLLVLVVLAAGGVYLFATSDYVRAQIENHANQASGRQTKIGDLVIHWGRTTHITLKDVEVSNTDWGKAPHMFEAKAIDLDIRLLPLLWGKVDIPKITSDAPKIALERNAKGESNWSKEQSPAAVTTANAVKPEERSEAPVIGLLRIRDGEVSYTDKPKKLDLKGKVNTALGAAAGSEQVELKLEGTLEGKPLALNFTGGSVIKLRETTQPYPVDLNVSFGQTKLALKGQVEDPFQFKGADVTLDLKGPDLAEIFPLLGIPAPPTPPYHLSGKLSRSKDVWKMTDMSGQVGDSDLSGTIEIDKRDKRSFLKANLVSKQLDFDDLGPLVGIPPDTGKNNTASAEQKKKAQEAKQEGNLFPDQPLHVEKLREMDMDVTLDARKVTAAPYIPVQALKGHVKIDKGKAEVDPLDMAVAGGRLTGKLGLDASNETPKASANIDFNDFDLKTFFRNSKYFDTTAGKVQGRVDLAGHGRSLAKVFGSADGDAAMAMTGGSISELLVQLAGLDIGHALILYITEDHRIPIHCAMGRLAFRDGIATFDKTALDTTKSVLYVKGNTGLNNQTVDMQIVADAKDFSLLDIDAPVIIKGKLRQPAISIGKKVPIPLIEPGGAKDLNCQRMITETLARDKVTQ</sequence>
<keyword evidence="2" id="KW-1133">Transmembrane helix</keyword>
<protein>
    <submittedName>
        <fullName evidence="4">AsmA family protein</fullName>
    </submittedName>
</protein>
<feature type="domain" description="AsmA" evidence="3">
    <location>
        <begin position="1"/>
        <end position="552"/>
    </location>
</feature>
<comment type="caution">
    <text evidence="4">The sequence shown here is derived from an EMBL/GenBank/DDBJ whole genome shotgun (WGS) entry which is preliminary data.</text>
</comment>
<reference evidence="4 5" key="1">
    <citation type="journal article" date="2016" name="Antonie Van Leeuwenhoek">
        <title>Dongia soli sp. nov., isolated from soil from Dokdo, Korea.</title>
        <authorList>
            <person name="Kim D.U."/>
            <person name="Lee H."/>
            <person name="Kim H."/>
            <person name="Kim S.G."/>
            <person name="Ka J.O."/>
        </authorList>
    </citation>
    <scope>NUCLEOTIDE SEQUENCE [LARGE SCALE GENOMIC DNA]</scope>
    <source>
        <strain evidence="4 5">D78</strain>
    </source>
</reference>
<keyword evidence="5" id="KW-1185">Reference proteome</keyword>
<organism evidence="4 5">
    <name type="scientific">Dongia soli</name>
    <dbReference type="NCBI Taxonomy" id="600628"/>
    <lineage>
        <taxon>Bacteria</taxon>
        <taxon>Pseudomonadati</taxon>
        <taxon>Pseudomonadota</taxon>
        <taxon>Alphaproteobacteria</taxon>
        <taxon>Rhodospirillales</taxon>
        <taxon>Dongiaceae</taxon>
        <taxon>Dongia</taxon>
    </lineage>
</organism>
<proteinExistence type="predicted"/>
<name>A0ABU5E8Q5_9PROT</name>
<gene>
    <name evidence="4" type="ORF">SMD27_03670</name>
</gene>
<evidence type="ECO:0000313" key="5">
    <source>
        <dbReference type="Proteomes" id="UP001279642"/>
    </source>
</evidence>
<feature type="region of interest" description="Disordered" evidence="1">
    <location>
        <begin position="343"/>
        <end position="367"/>
    </location>
</feature>
<keyword evidence="2" id="KW-0472">Membrane</keyword>
<dbReference type="PANTHER" id="PTHR30441">
    <property type="entry name" value="DUF748 DOMAIN-CONTAINING PROTEIN"/>
    <property type="match status" value="1"/>
</dbReference>
<keyword evidence="2" id="KW-0812">Transmembrane</keyword>
<dbReference type="Proteomes" id="UP001279642">
    <property type="component" value="Unassembled WGS sequence"/>
</dbReference>